<evidence type="ECO:0000313" key="3">
    <source>
        <dbReference type="Proteomes" id="UP000594586"/>
    </source>
</evidence>
<dbReference type="RefSeq" id="WP_165001912.1">
    <property type="nucleotide sequence ID" value="NZ_CP064955.1"/>
</dbReference>
<accession>A0A7T0PFE2</accession>
<feature type="region of interest" description="Disordered" evidence="1">
    <location>
        <begin position="1"/>
        <end position="37"/>
    </location>
</feature>
<organism evidence="2 3">
    <name type="scientific">Corynebacterium qintianiae</name>
    <dbReference type="NCBI Taxonomy" id="2709392"/>
    <lineage>
        <taxon>Bacteria</taxon>
        <taxon>Bacillati</taxon>
        <taxon>Actinomycetota</taxon>
        <taxon>Actinomycetes</taxon>
        <taxon>Mycobacteriales</taxon>
        <taxon>Corynebacteriaceae</taxon>
        <taxon>Corynebacterium</taxon>
    </lineage>
</organism>
<gene>
    <name evidence="2" type="ORF">G7Y29_02980</name>
</gene>
<dbReference type="Pfam" id="PF11228">
    <property type="entry name" value="DUF3027"/>
    <property type="match status" value="1"/>
</dbReference>
<proteinExistence type="predicted"/>
<evidence type="ECO:0000313" key="2">
    <source>
        <dbReference type="EMBL" id="QPK83775.1"/>
    </source>
</evidence>
<dbReference type="EMBL" id="CP064955">
    <property type="protein sequence ID" value="QPK83775.1"/>
    <property type="molecule type" value="Genomic_DNA"/>
</dbReference>
<dbReference type="KEGG" id="cqn:G7Y29_02980"/>
<reference evidence="2 3" key="1">
    <citation type="submission" date="2020-11" db="EMBL/GenBank/DDBJ databases">
        <title>Corynebacterium sp. MC1420.</title>
        <authorList>
            <person name="Zhou J."/>
        </authorList>
    </citation>
    <scope>NUCLEOTIDE SEQUENCE [LARGE SCALE GENOMIC DNA]</scope>
    <source>
        <strain evidence="2 3">MC1420</strain>
    </source>
</reference>
<sequence length="259" mass="27598">MASIISTVSQPASQSASRPRNRSRSGRRSNSPLLGSGAVATARQALEEIAEGEIGPHIGVAAVSPNVATHRFEADVPGYPGWEWNAVVACATGSSWVTVNEVALVPANDALQAPDWVPYSERLRPGDLGPGDVMEPAPDDHRLTDDSFDKDAVTFVGRETARYLTSTGLEEAKQRWRTGDFGPTSEFAELAAMHCRTCAFYIPMGHPLGENFGVCANEYSADGHLVASSYGCGAHSETKVAGSDLGDAENLYDDEQPVF</sequence>
<dbReference type="AlphaFoldDB" id="A0A7T0PFE2"/>
<protein>
    <submittedName>
        <fullName evidence="2">DUF3027 domain-containing protein</fullName>
    </submittedName>
</protein>
<feature type="compositionally biased region" description="Polar residues" evidence="1">
    <location>
        <begin position="1"/>
        <end position="16"/>
    </location>
</feature>
<keyword evidence="3" id="KW-1185">Reference proteome</keyword>
<name>A0A7T0PFE2_9CORY</name>
<dbReference type="Proteomes" id="UP000594586">
    <property type="component" value="Chromosome"/>
</dbReference>
<evidence type="ECO:0000256" key="1">
    <source>
        <dbReference type="SAM" id="MobiDB-lite"/>
    </source>
</evidence>
<dbReference type="InterPro" id="IPR021391">
    <property type="entry name" value="DUF3027"/>
</dbReference>